<dbReference type="AlphaFoldDB" id="A0A653D634"/>
<dbReference type="EMBL" id="CAACVG010010266">
    <property type="protein sequence ID" value="VEN55406.1"/>
    <property type="molecule type" value="Genomic_DNA"/>
</dbReference>
<feature type="chain" id="PRO_5025051678" evidence="1">
    <location>
        <begin position="21"/>
        <end position="162"/>
    </location>
</feature>
<accession>A0A653D634</accession>
<dbReference type="OrthoDB" id="10576980at2759"/>
<reference evidence="2 3" key="1">
    <citation type="submission" date="2019-01" db="EMBL/GenBank/DDBJ databases">
        <authorList>
            <person name="Sayadi A."/>
        </authorList>
    </citation>
    <scope>NUCLEOTIDE SEQUENCE [LARGE SCALE GENOMIC DNA]</scope>
</reference>
<evidence type="ECO:0000256" key="1">
    <source>
        <dbReference type="SAM" id="SignalP"/>
    </source>
</evidence>
<feature type="signal peptide" evidence="1">
    <location>
        <begin position="1"/>
        <end position="20"/>
    </location>
</feature>
<protein>
    <submittedName>
        <fullName evidence="2">Uncharacterized protein</fullName>
    </submittedName>
</protein>
<gene>
    <name evidence="2" type="ORF">CALMAC_LOCUS14591</name>
</gene>
<keyword evidence="1" id="KW-0732">Signal</keyword>
<organism evidence="2 3">
    <name type="scientific">Callosobruchus maculatus</name>
    <name type="common">Southern cowpea weevil</name>
    <name type="synonym">Pulse bruchid</name>
    <dbReference type="NCBI Taxonomy" id="64391"/>
    <lineage>
        <taxon>Eukaryota</taxon>
        <taxon>Metazoa</taxon>
        <taxon>Ecdysozoa</taxon>
        <taxon>Arthropoda</taxon>
        <taxon>Hexapoda</taxon>
        <taxon>Insecta</taxon>
        <taxon>Pterygota</taxon>
        <taxon>Neoptera</taxon>
        <taxon>Endopterygota</taxon>
        <taxon>Coleoptera</taxon>
        <taxon>Polyphaga</taxon>
        <taxon>Cucujiformia</taxon>
        <taxon>Chrysomeloidea</taxon>
        <taxon>Chrysomelidae</taxon>
        <taxon>Bruchinae</taxon>
        <taxon>Bruchini</taxon>
        <taxon>Callosobruchus</taxon>
    </lineage>
</organism>
<proteinExistence type="predicted"/>
<keyword evidence="3" id="KW-1185">Reference proteome</keyword>
<sequence length="162" mass="18870">MKLALLTAVFLAFQIPEGRCQRNRKWDMDSFYKACYSPKPFVHFLALWKFISNEPENYEDPKFESLYAIKAQNAIKSYPKAAAFLSDNNELRKWLQCMKATDTKLNEKAQEDIQPFIERQLFCIRDAMDKFILHGTLGSFSNYTECYATKKMCKPKTLVHGG</sequence>
<name>A0A653D634_CALMS</name>
<evidence type="ECO:0000313" key="2">
    <source>
        <dbReference type="EMBL" id="VEN55406.1"/>
    </source>
</evidence>
<evidence type="ECO:0000313" key="3">
    <source>
        <dbReference type="Proteomes" id="UP000410492"/>
    </source>
</evidence>
<dbReference type="Proteomes" id="UP000410492">
    <property type="component" value="Unassembled WGS sequence"/>
</dbReference>